<accession>A0A3M7RVD1</accession>
<dbReference type="STRING" id="10195.A0A3M7RVD1"/>
<name>A0A3M7RVD1_BRAPC</name>
<dbReference type="Gene3D" id="2.130.10.10">
    <property type="entry name" value="YVTN repeat-like/Quinoprotein amine dehydrogenase"/>
    <property type="match status" value="1"/>
</dbReference>
<comment type="caution">
    <text evidence="3">The sequence shown here is derived from an EMBL/GenBank/DDBJ whole genome shotgun (WGS) entry which is preliminary data.</text>
</comment>
<keyword evidence="2" id="KW-1133">Transmembrane helix</keyword>
<gene>
    <name evidence="3" type="ORF">BpHYR1_034274</name>
</gene>
<dbReference type="Proteomes" id="UP000276133">
    <property type="component" value="Unassembled WGS sequence"/>
</dbReference>
<proteinExistence type="predicted"/>
<keyword evidence="2" id="KW-0472">Membrane</keyword>
<dbReference type="InterPro" id="IPR015943">
    <property type="entry name" value="WD40/YVTN_repeat-like_dom_sf"/>
</dbReference>
<keyword evidence="2" id="KW-0812">Transmembrane</keyword>
<sequence>MGCACSRAHLSEDKRESRTKNLTNETDLGGGSCVNKYVKITDCNDTETNLSNQVDRSEISKSSKSKGKKQNLKSDLSYQETNVKVFNKQNSNNSLLKPITNLFSKFSSSNTLIDSQLVNINETQFSESVNLVEESLNQQNKILNESNGNSSNQLKPNTNQSCLSVYSIHNLPIRTQYLLNSHEDIEKLNVLDLSRYFDSHGMPKKLNSEIQLYLSLPYYLTDLALIDANLMKSNMLLLDKHLNEEFQNVDKSSDLSAMCLFDFLRLYCAQHTTNTCDLNVINLNNYRSKSTQINLLSNKYFRRALGVIILNDLLSVKQANKHSYNSYNKFLPGYNTFVIYLSEGQIEEENWDELLCPDTIDESDYKNLLERKLLMSNLTDLFHKYYKLDKTMQSYRLEIYFFESEVFDKDMKVLYEFFRKAENESVEPGNEMSFGLKYLKSIQQQEIEIIVSHAEPQSIIWVHMTKVDFAFNRTCSNEFNGLRYTKMLRLLQSKVLTNKYKHFAGESLNSSSHGSPQTILNDFIYNSVKSLIDKLTFELNKNQNEIIALKIDKQLANEIFKHYNYFNYLKRSFFGNSYSFKLESMLNDYVNDTTLAYSHPLVVFNESKISCQDSCHNETITYFDILMSKWLNKLIDTRSKKNDSNRKSSIIYRYCNHSILSSDLTTLLQSVFHQLCYIIEIHESCAFDCPKSLVDNISIGLNKYFSKSENEHKEIVIILNNLNSLIKSDHECQLIEAFIENLYSQMSQSRLKLVITLSNVDPCKTLLEKLSKIFTDSAKKVTNSIEFDFVDQKSKTQFEKLELISKKSNLEPIFSLIKYLLRNSRYGVKQSECIELILNSDSSSHLNKFEISHQFSLIWYAIKYFTNSVSILNENNQILYKLRSDNSSISPDYKDFIYMFYNRSDPNLSQRTNLVTNFKSRVFHELPSSFYLSNQDNGEFKEFYLREFILNPKWILNKSFLCSSILYILHDINFYKSIEPSQNEHLNKFEKFLYQDLYNLNQDQNQLYLMAKLDARLENMFTTMEFINKSANLSSLPQFFMLGGQLLDKKNLINLNQLSKELNYFSKVVFLDKGCFLTLSEQPYNEIKIWKVSLNGFMRHELELIRTIKFNKTPKDVRLINKHIAVVLVERNLHLINLNKGSHLLDLNSTMNPNLALFELHDSNHIVLLARNRLSVILMKLPPIEMEADIDDKKVPLINSNSENMFLFKVGEDRYLNSLLVSKNGKIMVCGDEVQKPFPLLVWNLNQRKLIYDLRQQKHEFITSISCISSSGKYVVSACQEEGESKNCLIVYDLTTGQLFKKLKAKENFVCVEISEETGVIIACLENSQIYVYNLEDGSKKFAINSNRFPVNRIKLLDSNKLFKNHFLTYDTHGYDLTVRLWDLSRGDQLISSITCPSRIVSLETNASMYYFEDSEDCSIFDHILITACLFGMSNFFIFKLDYYTNIKKETKVEFGNYSDDAALNGLVKDIKV</sequence>
<evidence type="ECO:0000313" key="3">
    <source>
        <dbReference type="EMBL" id="RNA27285.1"/>
    </source>
</evidence>
<feature type="region of interest" description="Disordered" evidence="1">
    <location>
        <begin position="53"/>
        <end position="74"/>
    </location>
</feature>
<dbReference type="InterPro" id="IPR036322">
    <property type="entry name" value="WD40_repeat_dom_sf"/>
</dbReference>
<protein>
    <submittedName>
        <fullName evidence="3">NACHT and WD repeat domain-containing 2-like</fullName>
    </submittedName>
</protein>
<evidence type="ECO:0000256" key="1">
    <source>
        <dbReference type="SAM" id="MobiDB-lite"/>
    </source>
</evidence>
<dbReference type="OrthoDB" id="6134417at2759"/>
<feature type="transmembrane region" description="Helical" evidence="2">
    <location>
        <begin position="1420"/>
        <end position="1439"/>
    </location>
</feature>
<dbReference type="SUPFAM" id="SSF50978">
    <property type="entry name" value="WD40 repeat-like"/>
    <property type="match status" value="1"/>
</dbReference>
<organism evidence="3 4">
    <name type="scientific">Brachionus plicatilis</name>
    <name type="common">Marine rotifer</name>
    <name type="synonym">Brachionus muelleri</name>
    <dbReference type="NCBI Taxonomy" id="10195"/>
    <lineage>
        <taxon>Eukaryota</taxon>
        <taxon>Metazoa</taxon>
        <taxon>Spiralia</taxon>
        <taxon>Gnathifera</taxon>
        <taxon>Rotifera</taxon>
        <taxon>Eurotatoria</taxon>
        <taxon>Monogononta</taxon>
        <taxon>Pseudotrocha</taxon>
        <taxon>Ploima</taxon>
        <taxon>Brachionidae</taxon>
        <taxon>Brachionus</taxon>
    </lineage>
</organism>
<dbReference type="EMBL" id="REGN01002563">
    <property type="protein sequence ID" value="RNA27285.1"/>
    <property type="molecule type" value="Genomic_DNA"/>
</dbReference>
<reference evidence="3 4" key="1">
    <citation type="journal article" date="2018" name="Sci. Rep.">
        <title>Genomic signatures of local adaptation to the degree of environmental predictability in rotifers.</title>
        <authorList>
            <person name="Franch-Gras L."/>
            <person name="Hahn C."/>
            <person name="Garcia-Roger E.M."/>
            <person name="Carmona M.J."/>
            <person name="Serra M."/>
            <person name="Gomez A."/>
        </authorList>
    </citation>
    <scope>NUCLEOTIDE SEQUENCE [LARGE SCALE GENOMIC DNA]</scope>
    <source>
        <strain evidence="3">HYR1</strain>
    </source>
</reference>
<evidence type="ECO:0000256" key="2">
    <source>
        <dbReference type="SAM" id="Phobius"/>
    </source>
</evidence>
<keyword evidence="4" id="KW-1185">Reference proteome</keyword>
<evidence type="ECO:0000313" key="4">
    <source>
        <dbReference type="Proteomes" id="UP000276133"/>
    </source>
</evidence>